<feature type="domain" description="Luciferase-like" evidence="2">
    <location>
        <begin position="18"/>
        <end position="321"/>
    </location>
</feature>
<keyword evidence="1" id="KW-0560">Oxidoreductase</keyword>
<dbReference type="EMBL" id="UINC01011942">
    <property type="protein sequence ID" value="SVA52406.1"/>
    <property type="molecule type" value="Genomic_DNA"/>
</dbReference>
<dbReference type="GO" id="GO:0016705">
    <property type="term" value="F:oxidoreductase activity, acting on paired donors, with incorporation or reduction of molecular oxygen"/>
    <property type="evidence" value="ECO:0007669"/>
    <property type="project" value="InterPro"/>
</dbReference>
<reference evidence="3" key="1">
    <citation type="submission" date="2018-05" db="EMBL/GenBank/DDBJ databases">
        <authorList>
            <person name="Lanie J.A."/>
            <person name="Ng W.-L."/>
            <person name="Kazmierczak K.M."/>
            <person name="Andrzejewski T.M."/>
            <person name="Davidsen T.M."/>
            <person name="Wayne K.J."/>
            <person name="Tettelin H."/>
            <person name="Glass J.I."/>
            <person name="Rusch D."/>
            <person name="Podicherti R."/>
            <person name="Tsui H.-C.T."/>
            <person name="Winkler M.E."/>
        </authorList>
    </citation>
    <scope>NUCLEOTIDE SEQUENCE</scope>
</reference>
<protein>
    <recommendedName>
        <fullName evidence="2">Luciferase-like domain-containing protein</fullName>
    </recommendedName>
</protein>
<dbReference type="InterPro" id="IPR050564">
    <property type="entry name" value="F420-G6PD/mer"/>
</dbReference>
<evidence type="ECO:0000256" key="1">
    <source>
        <dbReference type="ARBA" id="ARBA00023002"/>
    </source>
</evidence>
<organism evidence="3">
    <name type="scientific">marine metagenome</name>
    <dbReference type="NCBI Taxonomy" id="408172"/>
    <lineage>
        <taxon>unclassified sequences</taxon>
        <taxon>metagenomes</taxon>
        <taxon>ecological metagenomes</taxon>
    </lineage>
</organism>
<gene>
    <name evidence="3" type="ORF">METZ01_LOCUS105260</name>
</gene>
<dbReference type="Pfam" id="PF00296">
    <property type="entry name" value="Bac_luciferase"/>
    <property type="match status" value="1"/>
</dbReference>
<sequence length="346" mass="37845">MKLGLSAGYSPAKLYLPIDQVLKAEQLGFDSVWTAEAYGSDSVTPAAWILAQTTRIKVGTAIMQMSARTPTCTAMTALTLGELSGGRFILGLGPSGPGVIEGWYGVPFGRPMTRTHEYISIIRKVIDRKEPLTHEGHHYQIPYRGEDATGLGRPLKSILHAEHPLKIYTAAVTPNGLRCAAALADGVFPIWMNPSRFDLFEPWLKEGFAAAGYEKDLGQFDVAPLVQVSMGPDVEQCRRPIKERMALYVGGMGPREKNFYNSYTRRLGYDKEAQVIQDLYLSGQKDAAADAVPDSLVDECALVGPAEHIQEQLIAWKEAGRKQHVGTMLISGASLEALELLAEELL</sequence>
<dbReference type="InterPro" id="IPR011251">
    <property type="entry name" value="Luciferase-like_dom"/>
</dbReference>
<dbReference type="SUPFAM" id="SSF51679">
    <property type="entry name" value="Bacterial luciferase-like"/>
    <property type="match status" value="1"/>
</dbReference>
<name>A0A381WIS9_9ZZZZ</name>
<accession>A0A381WIS9</accession>
<proteinExistence type="predicted"/>
<dbReference type="Gene3D" id="3.20.20.30">
    <property type="entry name" value="Luciferase-like domain"/>
    <property type="match status" value="1"/>
</dbReference>
<dbReference type="InterPro" id="IPR036661">
    <property type="entry name" value="Luciferase-like_sf"/>
</dbReference>
<dbReference type="PANTHER" id="PTHR43244">
    <property type="match status" value="1"/>
</dbReference>
<dbReference type="CDD" id="cd01097">
    <property type="entry name" value="Tetrahydromethanopterin_reductase"/>
    <property type="match status" value="1"/>
</dbReference>
<evidence type="ECO:0000313" key="3">
    <source>
        <dbReference type="EMBL" id="SVA52406.1"/>
    </source>
</evidence>
<dbReference type="NCBIfam" id="TIGR03559">
    <property type="entry name" value="F420_Rv3520c"/>
    <property type="match status" value="1"/>
</dbReference>
<dbReference type="PANTHER" id="PTHR43244:SF1">
    <property type="entry name" value="5,10-METHYLENETETRAHYDROMETHANOPTERIN REDUCTASE"/>
    <property type="match status" value="1"/>
</dbReference>
<dbReference type="InterPro" id="IPR019951">
    <property type="entry name" value="F420_OxRdatse_Rv3520c_pred"/>
</dbReference>
<evidence type="ECO:0000259" key="2">
    <source>
        <dbReference type="Pfam" id="PF00296"/>
    </source>
</evidence>
<dbReference type="AlphaFoldDB" id="A0A381WIS9"/>